<organism evidence="10 11">
    <name type="scientific">Congregibacter variabilis</name>
    <dbReference type="NCBI Taxonomy" id="3081200"/>
    <lineage>
        <taxon>Bacteria</taxon>
        <taxon>Pseudomonadati</taxon>
        <taxon>Pseudomonadota</taxon>
        <taxon>Gammaproteobacteria</taxon>
        <taxon>Cellvibrionales</taxon>
        <taxon>Halieaceae</taxon>
        <taxon>Congregibacter</taxon>
    </lineage>
</organism>
<evidence type="ECO:0000313" key="10">
    <source>
        <dbReference type="EMBL" id="WOJ93133.1"/>
    </source>
</evidence>
<comment type="function">
    <text evidence="1">Produces ATP from ADP in the presence of a proton gradient across the membrane. The gamma chain is believed to be important in regulating ATPase activity and the flow of protons through the CF(0) complex.</text>
</comment>
<protein>
    <submittedName>
        <fullName evidence="10">F0F1 ATP synthase subunit gamma</fullName>
    </submittedName>
</protein>
<dbReference type="RefSeq" id="WP_407347791.1">
    <property type="nucleotide sequence ID" value="NZ_CP136864.1"/>
</dbReference>
<evidence type="ECO:0000256" key="6">
    <source>
        <dbReference type="ARBA" id="ARBA00023065"/>
    </source>
</evidence>
<dbReference type="PANTHER" id="PTHR11693:SF22">
    <property type="entry name" value="ATP SYNTHASE SUBUNIT GAMMA, MITOCHONDRIAL"/>
    <property type="match status" value="1"/>
</dbReference>
<evidence type="ECO:0000256" key="4">
    <source>
        <dbReference type="ARBA" id="ARBA00022448"/>
    </source>
</evidence>
<evidence type="ECO:0000256" key="2">
    <source>
        <dbReference type="ARBA" id="ARBA00004170"/>
    </source>
</evidence>
<dbReference type="InterPro" id="IPR000131">
    <property type="entry name" value="ATP_synth_F1_gsu"/>
</dbReference>
<dbReference type="Gene3D" id="3.40.1380.10">
    <property type="match status" value="1"/>
</dbReference>
<dbReference type="CDD" id="cd12151">
    <property type="entry name" value="F1-ATPase_gamma"/>
    <property type="match status" value="1"/>
</dbReference>
<accession>A0ABZ0I0U8</accession>
<keyword evidence="4" id="KW-0813">Transport</keyword>
<dbReference type="SUPFAM" id="SSF52943">
    <property type="entry name" value="ATP synthase (F1-ATPase), gamma subunit"/>
    <property type="match status" value="1"/>
</dbReference>
<reference evidence="10 11" key="1">
    <citation type="submission" date="2023-10" db="EMBL/GenBank/DDBJ databases">
        <title>Two novel species belonging to the OM43/NOR5 clade.</title>
        <authorList>
            <person name="Park M."/>
        </authorList>
    </citation>
    <scope>NUCLEOTIDE SEQUENCE [LARGE SCALE GENOMIC DNA]</scope>
    <source>
        <strain evidence="10 11">IMCC43200</strain>
    </source>
</reference>
<comment type="similarity">
    <text evidence="3">Belongs to the ATPase gamma chain family.</text>
</comment>
<evidence type="ECO:0000256" key="9">
    <source>
        <dbReference type="ARBA" id="ARBA00023310"/>
    </source>
</evidence>
<evidence type="ECO:0000256" key="3">
    <source>
        <dbReference type="ARBA" id="ARBA00007681"/>
    </source>
</evidence>
<dbReference type="InterPro" id="IPR017709">
    <property type="entry name" value="Alt_ATP_synth_F1_gsu"/>
</dbReference>
<dbReference type="InterPro" id="IPR035968">
    <property type="entry name" value="ATP_synth_F1_ATPase_gsu"/>
</dbReference>
<proteinExistence type="inferred from homology"/>
<keyword evidence="8" id="KW-0139">CF(1)</keyword>
<keyword evidence="7" id="KW-0472">Membrane</keyword>
<comment type="subcellular location">
    <subcellularLocation>
        <location evidence="2">Membrane</location>
        <topology evidence="2">Peripheral membrane protein</topology>
    </subcellularLocation>
</comment>
<keyword evidence="9" id="KW-0066">ATP synthesis</keyword>
<gene>
    <name evidence="10" type="ORF">R0135_15290</name>
</gene>
<dbReference type="Gene3D" id="1.10.287.80">
    <property type="entry name" value="ATP synthase, gamma subunit, helix hairpin domain"/>
    <property type="match status" value="1"/>
</dbReference>
<keyword evidence="5" id="KW-0375">Hydrogen ion transport</keyword>
<dbReference type="EMBL" id="CP136864">
    <property type="protein sequence ID" value="WOJ93133.1"/>
    <property type="molecule type" value="Genomic_DNA"/>
</dbReference>
<dbReference type="PRINTS" id="PR00126">
    <property type="entry name" value="ATPASEGAMMA"/>
</dbReference>
<sequence length="299" mass="34009">MDSTERLRRRIEVLGDLQSIVKTMKALSAVSIRQYRGSVLALTDYYRTVELGLHGVLRNVDYFHPPVYESGQQHLLAAVVFGSDYGLCGRFNEDVTSYALEQIKATTEYSPRSQILAVGSRVKSHLESLGHAADADVPLAASAAQIANTVQQVLVKIDHWRSEANLRYLYVFYNRMGQKGGYQPMSIKLLPMDLHRFRGLTQAPWPSRRLPTFTIDRQQLLTALVRQYFFVRIFRACAESQASEHASRLVAMQSAEKHLDERKEELTTRFHRLRQDAITNEMLDIVSGFEAITADQALF</sequence>
<dbReference type="NCBIfam" id="TIGR03323">
    <property type="entry name" value="alt_F1F0_F1_gam"/>
    <property type="match status" value="1"/>
</dbReference>
<keyword evidence="11" id="KW-1185">Reference proteome</keyword>
<dbReference type="PANTHER" id="PTHR11693">
    <property type="entry name" value="ATP SYNTHASE GAMMA CHAIN"/>
    <property type="match status" value="1"/>
</dbReference>
<evidence type="ECO:0000313" key="11">
    <source>
        <dbReference type="Proteomes" id="UP001626537"/>
    </source>
</evidence>
<dbReference type="Pfam" id="PF00231">
    <property type="entry name" value="ATP-synt"/>
    <property type="match status" value="1"/>
</dbReference>
<dbReference type="Proteomes" id="UP001626537">
    <property type="component" value="Chromosome"/>
</dbReference>
<evidence type="ECO:0000256" key="1">
    <source>
        <dbReference type="ARBA" id="ARBA00003456"/>
    </source>
</evidence>
<evidence type="ECO:0000256" key="5">
    <source>
        <dbReference type="ARBA" id="ARBA00022781"/>
    </source>
</evidence>
<keyword evidence="6" id="KW-0406">Ion transport</keyword>
<name>A0ABZ0I0U8_9GAMM</name>
<evidence type="ECO:0000256" key="8">
    <source>
        <dbReference type="ARBA" id="ARBA00023196"/>
    </source>
</evidence>
<evidence type="ECO:0000256" key="7">
    <source>
        <dbReference type="ARBA" id="ARBA00023136"/>
    </source>
</evidence>